<feature type="transmembrane region" description="Helical" evidence="9">
    <location>
        <begin position="371"/>
        <end position="400"/>
    </location>
</feature>
<dbReference type="GO" id="GO:0005886">
    <property type="term" value="C:plasma membrane"/>
    <property type="evidence" value="ECO:0007669"/>
    <property type="project" value="UniProtKB-SubCell"/>
</dbReference>
<reference evidence="11 12" key="1">
    <citation type="journal article" date="2020" name="Antonie Van Leeuwenhoek">
        <title>Rhodopirellula heiligendammensis sp. nov., Rhodopirellula pilleata sp. nov., and Rhodopirellula solitaria sp. nov. isolated from natural or artificial marine surfaces in Northern Germany and California, USA, and emended description of the genus Rhodopirellula.</title>
        <authorList>
            <person name="Kallscheuer N."/>
            <person name="Wiegand S."/>
            <person name="Jogler M."/>
            <person name="Boedeker C."/>
            <person name="Peeters S.H."/>
            <person name="Rast P."/>
            <person name="Heuer A."/>
            <person name="Jetten M.S.M."/>
            <person name="Rohde M."/>
            <person name="Jogler C."/>
        </authorList>
    </citation>
    <scope>NUCLEOTIDE SEQUENCE [LARGE SCALE GENOMIC DNA]</scope>
    <source>
        <strain evidence="11 12">Poly21</strain>
    </source>
</reference>
<dbReference type="GO" id="GO:0051536">
    <property type="term" value="F:iron-sulfur cluster binding"/>
    <property type="evidence" value="ECO:0007669"/>
    <property type="project" value="UniProtKB-KW"/>
</dbReference>
<feature type="transmembrane region" description="Helical" evidence="9">
    <location>
        <begin position="247"/>
        <end position="270"/>
    </location>
</feature>
<keyword evidence="7" id="KW-0411">Iron-sulfur</keyword>
<evidence type="ECO:0000256" key="5">
    <source>
        <dbReference type="ARBA" id="ARBA00022989"/>
    </source>
</evidence>
<dbReference type="OrthoDB" id="9771372at2"/>
<evidence type="ECO:0000256" key="9">
    <source>
        <dbReference type="SAM" id="Phobius"/>
    </source>
</evidence>
<dbReference type="GO" id="GO:0046872">
    <property type="term" value="F:metal ion binding"/>
    <property type="evidence" value="ECO:0007669"/>
    <property type="project" value="UniProtKB-KW"/>
</dbReference>
<feature type="transmembrane region" description="Helical" evidence="9">
    <location>
        <begin position="43"/>
        <end position="64"/>
    </location>
</feature>
<evidence type="ECO:0000313" key="12">
    <source>
        <dbReference type="Proteomes" id="UP000319908"/>
    </source>
</evidence>
<feature type="transmembrane region" description="Helical" evidence="9">
    <location>
        <begin position="196"/>
        <end position="218"/>
    </location>
</feature>
<evidence type="ECO:0000256" key="2">
    <source>
        <dbReference type="ARBA" id="ARBA00022475"/>
    </source>
</evidence>
<dbReference type="Proteomes" id="UP000319908">
    <property type="component" value="Unassembled WGS sequence"/>
</dbReference>
<feature type="transmembrane region" description="Helical" evidence="9">
    <location>
        <begin position="167"/>
        <end position="184"/>
    </location>
</feature>
<evidence type="ECO:0000256" key="3">
    <source>
        <dbReference type="ARBA" id="ARBA00022692"/>
    </source>
</evidence>
<dbReference type="Pfam" id="PF09678">
    <property type="entry name" value="Caa3_CtaG"/>
    <property type="match status" value="1"/>
</dbReference>
<keyword evidence="12" id="KW-1185">Reference proteome</keyword>
<feature type="transmembrane region" description="Helical" evidence="9">
    <location>
        <begin position="6"/>
        <end position="31"/>
    </location>
</feature>
<keyword evidence="8 9" id="KW-0472">Membrane</keyword>
<comment type="subcellular location">
    <subcellularLocation>
        <location evidence="1">Cell membrane</location>
        <topology evidence="1">Multi-pass membrane protein</topology>
    </subcellularLocation>
</comment>
<dbReference type="PROSITE" id="PS51379">
    <property type="entry name" value="4FE4S_FER_2"/>
    <property type="match status" value="1"/>
</dbReference>
<feature type="transmembrane region" description="Helical" evidence="9">
    <location>
        <begin position="421"/>
        <end position="440"/>
    </location>
</feature>
<comment type="caution">
    <text evidence="11">The sequence shown here is derived from an EMBL/GenBank/DDBJ whole genome shotgun (WGS) entry which is preliminary data.</text>
</comment>
<feature type="transmembrane region" description="Helical" evidence="9">
    <location>
        <begin position="576"/>
        <end position="594"/>
    </location>
</feature>
<feature type="transmembrane region" description="Helical" evidence="9">
    <location>
        <begin position="645"/>
        <end position="663"/>
    </location>
</feature>
<feature type="transmembrane region" description="Helical" evidence="9">
    <location>
        <begin position="614"/>
        <end position="633"/>
    </location>
</feature>
<keyword evidence="5 9" id="KW-1133">Transmembrane helix</keyword>
<dbReference type="InterPro" id="IPR017896">
    <property type="entry name" value="4Fe4S_Fe-S-bd"/>
</dbReference>
<dbReference type="InterPro" id="IPR017900">
    <property type="entry name" value="4Fe4S_Fe_S_CS"/>
</dbReference>
<dbReference type="InterPro" id="IPR019108">
    <property type="entry name" value="Caa3_assmbl_CtaG-rel"/>
</dbReference>
<protein>
    <submittedName>
        <fullName evidence="11">Quinol dehydrogenase membrane component</fullName>
    </submittedName>
</protein>
<evidence type="ECO:0000256" key="7">
    <source>
        <dbReference type="ARBA" id="ARBA00023014"/>
    </source>
</evidence>
<evidence type="ECO:0000313" key="11">
    <source>
        <dbReference type="EMBL" id="TWU10861.1"/>
    </source>
</evidence>
<gene>
    <name evidence="11" type="ORF">Poly21_47670</name>
</gene>
<evidence type="ECO:0000256" key="1">
    <source>
        <dbReference type="ARBA" id="ARBA00004651"/>
    </source>
</evidence>
<proteinExistence type="predicted"/>
<dbReference type="PANTHER" id="PTHR30224">
    <property type="entry name" value="ELECTRON TRANSPORT PROTEIN"/>
    <property type="match status" value="1"/>
</dbReference>
<keyword evidence="4" id="KW-0479">Metal-binding</keyword>
<feature type="transmembrane region" description="Helical" evidence="9">
    <location>
        <begin position="331"/>
        <end position="351"/>
    </location>
</feature>
<feature type="domain" description="4Fe-4S ferredoxin-type" evidence="10">
    <location>
        <begin position="522"/>
        <end position="552"/>
    </location>
</feature>
<feature type="transmembrane region" description="Helical" evidence="9">
    <location>
        <begin position="84"/>
        <end position="105"/>
    </location>
</feature>
<feature type="transmembrane region" description="Helical" evidence="9">
    <location>
        <begin position="446"/>
        <end position="465"/>
    </location>
</feature>
<sequence length="775" mass="87082">MSQADWVAILSSWQFSPMVLLGLTLSTIMYMRGWWRYRQRRTSPFSLGQAVSYVAGMLVVFVALQSPLDTLAGFSLQVHMVQHLLLMIVAPPLLLYSAPMLPMIAGLPKRLRDGWITPFATWRPLRRGIAKLVHPAWAWCLFVASLWIWHAPYFYGLALESDVWHRFEHGCFLATSVLFWWPVVQPYPSQPVLSQFWLVPYLFLAGAQGTALAGILTFSDHVLYANYETTPSLWGIDPLTDQAVAGAIMWVPMSLAFLIGLVCVVSRLMAGGPTERRRNTRRLSPQLVAGQRNLPVHNQAARTSFALAAPFIHAASPTRIHRLFRSGTTRMLLRVGMFVLALLVIIDGIRGPQVSPLNLAGVLPWIHWRGILVLTLLVGGNFFCMACPFTSLQKCVAWLARVCHVPLPRRRQWPITLQNKWLAIGTLALFFWAYEAFALWDRPFWTAMIAIGFFVTAVGFELFFVHAPFCKYVCPIGQFNFVHSMISPTEIAVTDSYACSNCRSKDCIVGNASSPGCQTQLFQPRKHGNMDCTFCFDCVTACPHDNVALISVPRTLDLTSDRSRSSIRRYSERPDLAAVIVFLFFASLVNAAWMTGPVLAWEDQLVQWLGVGRLPVLTLGLFAALIVGPWIIVTTMTRRSEIARFAPALIPLGFGMWLAHYSFHFFTSADAIQVAGARMWSDWTGGEFSAGPVACCCCRADSIAWLLPLELVFLGVGFCMSFVVSYRIAHRESEQNRRGWRPLLPWICLMVVFYFSCVWVLLQPMQMRGALMTGM</sequence>
<dbReference type="AlphaFoldDB" id="A0A5C6BH81"/>
<dbReference type="RefSeq" id="WP_146409232.1">
    <property type="nucleotide sequence ID" value="NZ_SJPU01000003.1"/>
</dbReference>
<feature type="transmembrane region" description="Helical" evidence="9">
    <location>
        <begin position="742"/>
        <end position="762"/>
    </location>
</feature>
<keyword evidence="6" id="KW-0408">Iron</keyword>
<evidence type="ECO:0000256" key="6">
    <source>
        <dbReference type="ARBA" id="ARBA00023004"/>
    </source>
</evidence>
<dbReference type="EMBL" id="SJPU01000003">
    <property type="protein sequence ID" value="TWU10861.1"/>
    <property type="molecule type" value="Genomic_DNA"/>
</dbReference>
<keyword evidence="3 9" id="KW-0812">Transmembrane</keyword>
<keyword evidence="2" id="KW-1003">Cell membrane</keyword>
<dbReference type="PANTHER" id="PTHR30224:SF4">
    <property type="entry name" value="ELECTRON TRANSPORT PROTEIN YCCM-RELATED"/>
    <property type="match status" value="1"/>
</dbReference>
<dbReference type="PROSITE" id="PS00198">
    <property type="entry name" value="4FE4S_FER_1"/>
    <property type="match status" value="1"/>
</dbReference>
<evidence type="ECO:0000259" key="10">
    <source>
        <dbReference type="PROSITE" id="PS51379"/>
    </source>
</evidence>
<dbReference type="InterPro" id="IPR052378">
    <property type="entry name" value="NosR_regulator"/>
</dbReference>
<evidence type="ECO:0000256" key="8">
    <source>
        <dbReference type="ARBA" id="ARBA00023136"/>
    </source>
</evidence>
<organism evidence="11 12">
    <name type="scientific">Allorhodopirellula heiligendammensis</name>
    <dbReference type="NCBI Taxonomy" id="2714739"/>
    <lineage>
        <taxon>Bacteria</taxon>
        <taxon>Pseudomonadati</taxon>
        <taxon>Planctomycetota</taxon>
        <taxon>Planctomycetia</taxon>
        <taxon>Pirellulales</taxon>
        <taxon>Pirellulaceae</taxon>
        <taxon>Allorhodopirellula</taxon>
    </lineage>
</organism>
<feature type="transmembrane region" description="Helical" evidence="9">
    <location>
        <begin position="711"/>
        <end position="730"/>
    </location>
</feature>
<feature type="transmembrane region" description="Helical" evidence="9">
    <location>
        <begin position="136"/>
        <end position="155"/>
    </location>
</feature>
<evidence type="ECO:0000256" key="4">
    <source>
        <dbReference type="ARBA" id="ARBA00022723"/>
    </source>
</evidence>
<accession>A0A5C6BH81</accession>
<name>A0A5C6BH81_9BACT</name>